<accession>A0A852SJF7</accession>
<dbReference type="CDD" id="cd06170">
    <property type="entry name" value="LuxR_C_like"/>
    <property type="match status" value="1"/>
</dbReference>
<evidence type="ECO:0000313" key="3">
    <source>
        <dbReference type="EMBL" id="NYD68725.1"/>
    </source>
</evidence>
<dbReference type="GO" id="GO:0003677">
    <property type="term" value="F:DNA binding"/>
    <property type="evidence" value="ECO:0007669"/>
    <property type="project" value="UniProtKB-KW"/>
</dbReference>
<dbReference type="InterPro" id="IPR016032">
    <property type="entry name" value="Sig_transdc_resp-reg_C-effctor"/>
</dbReference>
<dbReference type="SUPFAM" id="SSF46894">
    <property type="entry name" value="C-terminal effector domain of the bipartite response regulators"/>
    <property type="match status" value="1"/>
</dbReference>
<dbReference type="Pfam" id="PF00196">
    <property type="entry name" value="GerE"/>
    <property type="match status" value="1"/>
</dbReference>
<comment type="caution">
    <text evidence="3">The sequence shown here is derived from an EMBL/GenBank/DDBJ whole genome shotgun (WGS) entry which is preliminary data.</text>
</comment>
<dbReference type="GO" id="GO:0006355">
    <property type="term" value="P:regulation of DNA-templated transcription"/>
    <property type="evidence" value="ECO:0007669"/>
    <property type="project" value="InterPro"/>
</dbReference>
<proteinExistence type="predicted"/>
<organism evidence="3 4">
    <name type="scientific">Agromyces atrinae</name>
    <dbReference type="NCBI Taxonomy" id="592376"/>
    <lineage>
        <taxon>Bacteria</taxon>
        <taxon>Bacillati</taxon>
        <taxon>Actinomycetota</taxon>
        <taxon>Actinomycetes</taxon>
        <taxon>Micrococcales</taxon>
        <taxon>Microbacteriaceae</taxon>
        <taxon>Agromyces</taxon>
    </lineage>
</organism>
<protein>
    <submittedName>
        <fullName evidence="3">DNA-binding CsgD family transcriptional regulator</fullName>
    </submittedName>
</protein>
<dbReference type="InterPro" id="IPR000792">
    <property type="entry name" value="Tscrpt_reg_LuxR_C"/>
</dbReference>
<gene>
    <name evidence="3" type="ORF">BJ972_003244</name>
</gene>
<dbReference type="EMBL" id="JACCBI010000001">
    <property type="protein sequence ID" value="NYD68725.1"/>
    <property type="molecule type" value="Genomic_DNA"/>
</dbReference>
<evidence type="ECO:0000313" key="4">
    <source>
        <dbReference type="Proteomes" id="UP000581087"/>
    </source>
</evidence>
<reference evidence="3 4" key="1">
    <citation type="submission" date="2020-07" db="EMBL/GenBank/DDBJ databases">
        <title>Sequencing the genomes of 1000 actinobacteria strains.</title>
        <authorList>
            <person name="Klenk H.-P."/>
        </authorList>
    </citation>
    <scope>NUCLEOTIDE SEQUENCE [LARGE SCALE GENOMIC DNA]</scope>
    <source>
        <strain evidence="3 4">DSM 23870</strain>
    </source>
</reference>
<dbReference type="AlphaFoldDB" id="A0A852SJF7"/>
<feature type="domain" description="HTH luxR-type" evidence="2">
    <location>
        <begin position="589"/>
        <end position="652"/>
    </location>
</feature>
<name>A0A852SJF7_9MICO</name>
<dbReference type="SMART" id="SM00421">
    <property type="entry name" value="HTH_LUXR"/>
    <property type="match status" value="1"/>
</dbReference>
<dbReference type="PRINTS" id="PR00038">
    <property type="entry name" value="HTHLUXR"/>
</dbReference>
<feature type="compositionally biased region" description="Basic and acidic residues" evidence="1">
    <location>
        <begin position="546"/>
        <end position="557"/>
    </location>
</feature>
<evidence type="ECO:0000259" key="2">
    <source>
        <dbReference type="PROSITE" id="PS50043"/>
    </source>
</evidence>
<sequence length="652" mass="70212">MPDVRPWFTTDDEAALASVTATLGESVDLVSRTSLVARAAGSPRLLERLSAEAASNIRAHRDPLDALHGGAAGSTVQEAARELVEDYSDDERRALALLGRLDGAAHATALRALDARTVDELIRRAAVHDGVPPSRVLHANRLLSIEAENTDGTEHVDSALDDLIRRELSAFGDRSNPAILRTLATEWYADRPTGPTADEVDDRTRSRALALAAARANAVGDADLALAFVRSDPSHSSCLDLAVEESRAHARAGRFDEAHAVVEARDPREGTTRSRLRLVQWWGALVVWHPQRHPLDALERWIARVGSGQATLRAELDAHRADAACLDLDWAGATRAAHRTFDEPEASPASRIRASLSAAAAAAAEGRSSEADRLLSYAEQATRDPVSGRPLSVSMELSIIGHRAFIGHLAGRPPSSRLEQRLQVAVRRTAERDEPNVRALAGIVCGIVLGIARGDDAVSERELSAAIDRVSRIELAVMRPLVSSLRAGALSRLGSPHAARAVLDESHIEPLGKHRLYRFARHVADYDVAVAQNDVVSAGSSLSAAAREHEDRNRPRDGGGTARARALDRWAGRVAADAAGRHATSSPFPKDDVADLTDREREIAVLVGRRLSNKEIAARLYISVRTVESHVYTARGKLGAESRRELGSIVGL</sequence>
<dbReference type="Proteomes" id="UP000581087">
    <property type="component" value="Unassembled WGS sequence"/>
</dbReference>
<dbReference type="InterPro" id="IPR036388">
    <property type="entry name" value="WH-like_DNA-bd_sf"/>
</dbReference>
<evidence type="ECO:0000256" key="1">
    <source>
        <dbReference type="SAM" id="MobiDB-lite"/>
    </source>
</evidence>
<dbReference type="Gene3D" id="1.10.10.10">
    <property type="entry name" value="Winged helix-like DNA-binding domain superfamily/Winged helix DNA-binding domain"/>
    <property type="match status" value="1"/>
</dbReference>
<dbReference type="RefSeq" id="WP_206736528.1">
    <property type="nucleotide sequence ID" value="NZ_JACCBI010000001.1"/>
</dbReference>
<keyword evidence="3" id="KW-0238">DNA-binding</keyword>
<dbReference type="PROSITE" id="PS50043">
    <property type="entry name" value="HTH_LUXR_2"/>
    <property type="match status" value="1"/>
</dbReference>
<feature type="region of interest" description="Disordered" evidence="1">
    <location>
        <begin position="541"/>
        <end position="563"/>
    </location>
</feature>